<dbReference type="GO" id="GO:0032502">
    <property type="term" value="P:developmental process"/>
    <property type="evidence" value="ECO:0007669"/>
    <property type="project" value="UniProtKB-ARBA"/>
</dbReference>
<dbReference type="SUPFAM" id="SSF52540">
    <property type="entry name" value="P-loop containing nucleoside triphosphate hydrolases"/>
    <property type="match status" value="1"/>
</dbReference>
<keyword evidence="2 8" id="KW-0479">Metal-binding</keyword>
<dbReference type="Pfam" id="PF00503">
    <property type="entry name" value="G-alpha"/>
    <property type="match status" value="1"/>
</dbReference>
<proteinExistence type="predicted"/>
<dbReference type="GO" id="GO:0007188">
    <property type="term" value="P:adenylate cyclase-modulating G protein-coupled receptor signaling pathway"/>
    <property type="evidence" value="ECO:0007669"/>
    <property type="project" value="TreeGrafter"/>
</dbReference>
<feature type="binding site" evidence="7">
    <location>
        <position position="342"/>
    </location>
    <ligand>
        <name>GTP</name>
        <dbReference type="ChEBI" id="CHEBI:37565"/>
    </ligand>
</feature>
<evidence type="ECO:0000256" key="1">
    <source>
        <dbReference type="ARBA" id="ARBA00011356"/>
    </source>
</evidence>
<feature type="binding site" evidence="8">
    <location>
        <position position="195"/>
    </location>
    <ligand>
        <name>Mg(2+)</name>
        <dbReference type="ChEBI" id="CHEBI:18420"/>
    </ligand>
</feature>
<feature type="binding site" evidence="7">
    <location>
        <begin position="283"/>
        <end position="286"/>
    </location>
    <ligand>
        <name>GTP</name>
        <dbReference type="ChEBI" id="CHEBI:37565"/>
    </ligand>
</feature>
<reference evidence="9" key="1">
    <citation type="journal article" date="2012" name="Nature">
        <title>The oyster genome reveals stress adaptation and complexity of shell formation.</title>
        <authorList>
            <person name="Zhang G."/>
            <person name="Fang X."/>
            <person name="Guo X."/>
            <person name="Li L."/>
            <person name="Luo R."/>
            <person name="Xu F."/>
            <person name="Yang P."/>
            <person name="Zhang L."/>
            <person name="Wang X."/>
            <person name="Qi H."/>
            <person name="Xiong Z."/>
            <person name="Que H."/>
            <person name="Xie Y."/>
            <person name="Holland P.W."/>
            <person name="Paps J."/>
            <person name="Zhu Y."/>
            <person name="Wu F."/>
            <person name="Chen Y."/>
            <person name="Wang J."/>
            <person name="Peng C."/>
            <person name="Meng J."/>
            <person name="Yang L."/>
            <person name="Liu J."/>
            <person name="Wen B."/>
            <person name="Zhang N."/>
            <person name="Huang Z."/>
            <person name="Zhu Q."/>
            <person name="Feng Y."/>
            <person name="Mount A."/>
            <person name="Hedgecock D."/>
            <person name="Xu Z."/>
            <person name="Liu Y."/>
            <person name="Domazet-Loso T."/>
            <person name="Du Y."/>
            <person name="Sun X."/>
            <person name="Zhang S."/>
            <person name="Liu B."/>
            <person name="Cheng P."/>
            <person name="Jiang X."/>
            <person name="Li J."/>
            <person name="Fan D."/>
            <person name="Wang W."/>
            <person name="Fu W."/>
            <person name="Wang T."/>
            <person name="Wang B."/>
            <person name="Zhang J."/>
            <person name="Peng Z."/>
            <person name="Li Y."/>
            <person name="Li N."/>
            <person name="Wang J."/>
            <person name="Chen M."/>
            <person name="He Y."/>
            <person name="Tan F."/>
            <person name="Song X."/>
            <person name="Zheng Q."/>
            <person name="Huang R."/>
            <person name="Yang H."/>
            <person name="Du X."/>
            <person name="Chen L."/>
            <person name="Yang M."/>
            <person name="Gaffney P.M."/>
            <person name="Wang S."/>
            <person name="Luo L."/>
            <person name="She Z."/>
            <person name="Ming Y."/>
            <person name="Huang W."/>
            <person name="Zhang S."/>
            <person name="Huang B."/>
            <person name="Zhang Y."/>
            <person name="Qu T."/>
            <person name="Ni P."/>
            <person name="Miao G."/>
            <person name="Wang J."/>
            <person name="Wang Q."/>
            <person name="Steinberg C.E."/>
            <person name="Wang H."/>
            <person name="Li N."/>
            <person name="Qian L."/>
            <person name="Zhang G."/>
            <person name="Li Y."/>
            <person name="Yang H."/>
            <person name="Liu X."/>
            <person name="Wang J."/>
            <person name="Yin Y."/>
            <person name="Wang J."/>
        </authorList>
    </citation>
    <scope>NUCLEOTIDE SEQUENCE [LARGE SCALE GENOMIC DNA]</scope>
    <source>
        <strain evidence="9">05x7-T-G4-1.051#20</strain>
    </source>
</reference>
<gene>
    <name evidence="9" type="ORF">CGI_10012977</name>
</gene>
<dbReference type="InterPro" id="IPR027417">
    <property type="entry name" value="P-loop_NTPase"/>
</dbReference>
<keyword evidence="3 7" id="KW-0547">Nucleotide-binding</keyword>
<feature type="binding site" evidence="8">
    <location>
        <position position="60"/>
    </location>
    <ligand>
        <name>Mg(2+)</name>
        <dbReference type="ChEBI" id="CHEBI:18420"/>
    </ligand>
</feature>
<dbReference type="EMBL" id="JH818482">
    <property type="protein sequence ID" value="EKC28055.1"/>
    <property type="molecule type" value="Genomic_DNA"/>
</dbReference>
<protein>
    <submittedName>
        <fullName evidence="9">Guanine nucleotide-binding protein G(O) subunit alpha</fullName>
    </submittedName>
</protein>
<dbReference type="PROSITE" id="PS51882">
    <property type="entry name" value="G_ALPHA"/>
    <property type="match status" value="1"/>
</dbReference>
<organism evidence="9">
    <name type="scientific">Magallana gigas</name>
    <name type="common">Pacific oyster</name>
    <name type="synonym">Crassostrea gigas</name>
    <dbReference type="NCBI Taxonomy" id="29159"/>
    <lineage>
        <taxon>Eukaryota</taxon>
        <taxon>Metazoa</taxon>
        <taxon>Spiralia</taxon>
        <taxon>Lophotrochozoa</taxon>
        <taxon>Mollusca</taxon>
        <taxon>Bivalvia</taxon>
        <taxon>Autobranchia</taxon>
        <taxon>Pteriomorphia</taxon>
        <taxon>Ostreida</taxon>
        <taxon>Ostreoidea</taxon>
        <taxon>Ostreidae</taxon>
        <taxon>Magallana</taxon>
    </lineage>
</organism>
<dbReference type="FunFam" id="1.10.400.10:FF:000007">
    <property type="entry name" value="Guanine nucleotide-binding protein subunit alpha"/>
    <property type="match status" value="1"/>
</dbReference>
<keyword evidence="5 7" id="KW-0342">GTP-binding</keyword>
<dbReference type="GO" id="GO:0031683">
    <property type="term" value="F:G-protein beta/gamma-subunit complex binding"/>
    <property type="evidence" value="ECO:0007669"/>
    <property type="project" value="InterPro"/>
</dbReference>
<evidence type="ECO:0000256" key="4">
    <source>
        <dbReference type="ARBA" id="ARBA00022842"/>
    </source>
</evidence>
<feature type="binding site" evidence="7">
    <location>
        <begin position="56"/>
        <end position="61"/>
    </location>
    <ligand>
        <name>GTP</name>
        <dbReference type="ChEBI" id="CHEBI:37565"/>
    </ligand>
</feature>
<name>K1QGZ0_MAGGI</name>
<feature type="binding site" evidence="7">
    <location>
        <begin position="164"/>
        <end position="165"/>
    </location>
    <ligand>
        <name>GTP</name>
        <dbReference type="ChEBI" id="CHEBI:37565"/>
    </ligand>
</feature>
<evidence type="ECO:0000256" key="2">
    <source>
        <dbReference type="ARBA" id="ARBA00022723"/>
    </source>
</evidence>
<dbReference type="Gene3D" id="1.10.400.10">
    <property type="entry name" value="GI Alpha 1, domain 2-like"/>
    <property type="match status" value="1"/>
</dbReference>
<dbReference type="GO" id="GO:0001664">
    <property type="term" value="F:G protein-coupled receptor binding"/>
    <property type="evidence" value="ECO:0007669"/>
    <property type="project" value="TreeGrafter"/>
</dbReference>
<dbReference type="GO" id="GO:0005737">
    <property type="term" value="C:cytoplasm"/>
    <property type="evidence" value="ECO:0007669"/>
    <property type="project" value="TreeGrafter"/>
</dbReference>
<sequence length="370" mass="42497">MTTRRSPEEETQNAVPLVLHKVSNVYPPAGVKTQRIQQNVASRCADQESDLTGAAEGGKSTLVKQMKIIHNDGFSYDELLSFKPAVLDNLLGSMKYVLTGMGLLRINLENPKNRQHAQVILTCTCCFDKRHNMISPVYSALRALWQDRGVRNAVSRGYEYELNDSAIYYFENMDRICKLDFVPNSKDVLRVRVRTTGVLETCFKIENVVIRMFDVGGQRSERKKWISCFDCVKAVLFVAALSAYDMCLYEDPDVNRLRESLNLFKGICNNRFFREAAMILFLNKLDLFKDKIRYSGRHLRLFFEEFRGKDKDVKSAAMFIQQQFIDQNIVSSKVIYPHFTTATDTSNIQVVFQVVMDSILRDNLRKASIL</sequence>
<evidence type="ECO:0000256" key="3">
    <source>
        <dbReference type="ARBA" id="ARBA00022741"/>
    </source>
</evidence>
<dbReference type="PANTHER" id="PTHR10218">
    <property type="entry name" value="GTP-BINDING PROTEIN ALPHA SUBUNIT"/>
    <property type="match status" value="1"/>
</dbReference>
<dbReference type="GO" id="GO:0005525">
    <property type="term" value="F:GTP binding"/>
    <property type="evidence" value="ECO:0007669"/>
    <property type="project" value="UniProtKB-KW"/>
</dbReference>
<dbReference type="PRINTS" id="PR00318">
    <property type="entry name" value="GPROTEINA"/>
</dbReference>
<evidence type="ECO:0000256" key="5">
    <source>
        <dbReference type="ARBA" id="ARBA00023134"/>
    </source>
</evidence>
<comment type="subunit">
    <text evidence="1">G proteins are composed of 3 units; alpha, beta and gamma. The alpha chain contains the guanine nucleotide binding site.</text>
</comment>
<keyword evidence="4 8" id="KW-0460">Magnesium</keyword>
<evidence type="ECO:0000256" key="7">
    <source>
        <dbReference type="PIRSR" id="PIRSR601019-1"/>
    </source>
</evidence>
<dbReference type="InterPro" id="IPR011025">
    <property type="entry name" value="GproteinA_insert"/>
</dbReference>
<dbReference type="Gene3D" id="3.40.50.300">
    <property type="entry name" value="P-loop containing nucleotide triphosphate hydrolases"/>
    <property type="match status" value="1"/>
</dbReference>
<dbReference type="HOGENOM" id="CLU_014184_6_0_1"/>
<dbReference type="GO" id="GO:0005834">
    <property type="term" value="C:heterotrimeric G-protein complex"/>
    <property type="evidence" value="ECO:0007669"/>
    <property type="project" value="TreeGrafter"/>
</dbReference>
<feature type="binding site" evidence="7">
    <location>
        <begin position="189"/>
        <end position="195"/>
    </location>
    <ligand>
        <name>GTP</name>
        <dbReference type="ChEBI" id="CHEBI:37565"/>
    </ligand>
</feature>
<dbReference type="SMART" id="SM00275">
    <property type="entry name" value="G_alpha"/>
    <property type="match status" value="1"/>
</dbReference>
<dbReference type="InterPro" id="IPR001019">
    <property type="entry name" value="Gprotein_alpha_su"/>
</dbReference>
<accession>K1QGZ0</accession>
<dbReference type="GO" id="GO:0003924">
    <property type="term" value="F:GTPase activity"/>
    <property type="evidence" value="ECO:0007669"/>
    <property type="project" value="InterPro"/>
</dbReference>
<evidence type="ECO:0000256" key="8">
    <source>
        <dbReference type="PIRSR" id="PIRSR601019-2"/>
    </source>
</evidence>
<feature type="binding site" evidence="7">
    <location>
        <begin position="214"/>
        <end position="218"/>
    </location>
    <ligand>
        <name>GTP</name>
        <dbReference type="ChEBI" id="CHEBI:37565"/>
    </ligand>
</feature>
<dbReference type="PANTHER" id="PTHR10218:SF231">
    <property type="entry name" value="GUANINE NUCLEOTIDE BINDING PROTEIN (G PROTEIN) ALPHA V1"/>
    <property type="match status" value="1"/>
</dbReference>
<dbReference type="FunFam" id="3.40.50.300:FF:000563">
    <property type="entry name" value="Guanine nucleotide-binding protein alpha subunit"/>
    <property type="match status" value="1"/>
</dbReference>
<keyword evidence="6" id="KW-0807">Transducer</keyword>
<dbReference type="InParanoid" id="K1QGZ0"/>
<evidence type="ECO:0000313" key="9">
    <source>
        <dbReference type="EMBL" id="EKC28055.1"/>
    </source>
</evidence>
<dbReference type="SUPFAM" id="SSF47895">
    <property type="entry name" value="Transducin (alpha subunit), insertion domain"/>
    <property type="match status" value="1"/>
</dbReference>
<dbReference type="GO" id="GO:0046872">
    <property type="term" value="F:metal ion binding"/>
    <property type="evidence" value="ECO:0007669"/>
    <property type="project" value="UniProtKB-KW"/>
</dbReference>
<evidence type="ECO:0000256" key="6">
    <source>
        <dbReference type="ARBA" id="ARBA00023224"/>
    </source>
</evidence>
<dbReference type="AlphaFoldDB" id="K1QGZ0"/>
<dbReference type="CDD" id="cd00066">
    <property type="entry name" value="G-alpha"/>
    <property type="match status" value="1"/>
</dbReference>